<organism evidence="1 2">
    <name type="scientific">Petrolisthes cinctipes</name>
    <name type="common">Flat porcelain crab</name>
    <dbReference type="NCBI Taxonomy" id="88211"/>
    <lineage>
        <taxon>Eukaryota</taxon>
        <taxon>Metazoa</taxon>
        <taxon>Ecdysozoa</taxon>
        <taxon>Arthropoda</taxon>
        <taxon>Crustacea</taxon>
        <taxon>Multicrustacea</taxon>
        <taxon>Malacostraca</taxon>
        <taxon>Eumalacostraca</taxon>
        <taxon>Eucarida</taxon>
        <taxon>Decapoda</taxon>
        <taxon>Pleocyemata</taxon>
        <taxon>Anomura</taxon>
        <taxon>Galatheoidea</taxon>
        <taxon>Porcellanidae</taxon>
        <taxon>Petrolisthes</taxon>
    </lineage>
</organism>
<dbReference type="AlphaFoldDB" id="A0AAE1BKV1"/>
<dbReference type="Proteomes" id="UP001286313">
    <property type="component" value="Unassembled WGS sequence"/>
</dbReference>
<evidence type="ECO:0000313" key="1">
    <source>
        <dbReference type="EMBL" id="KAK3852288.1"/>
    </source>
</evidence>
<proteinExistence type="predicted"/>
<accession>A0AAE1BKV1</accession>
<name>A0AAE1BKV1_PETCI</name>
<sequence>MSVRYFLGRCTGLCRRPGLAHVLLPEVRAPWAVSEVRQGMAVARVVQEWSGRLSKAGGSGGDDVESDAWVVGGFGSRCGERVQEVWSWVLGETAGRRGWRVMVGEASSVSVLVRSVKVRGRW</sequence>
<protein>
    <submittedName>
        <fullName evidence="1">Uncharacterized protein</fullName>
    </submittedName>
</protein>
<evidence type="ECO:0000313" key="2">
    <source>
        <dbReference type="Proteomes" id="UP001286313"/>
    </source>
</evidence>
<keyword evidence="2" id="KW-1185">Reference proteome</keyword>
<dbReference type="EMBL" id="JAWQEG010007495">
    <property type="protein sequence ID" value="KAK3852288.1"/>
    <property type="molecule type" value="Genomic_DNA"/>
</dbReference>
<comment type="caution">
    <text evidence="1">The sequence shown here is derived from an EMBL/GenBank/DDBJ whole genome shotgun (WGS) entry which is preliminary data.</text>
</comment>
<reference evidence="1" key="1">
    <citation type="submission" date="2023-10" db="EMBL/GenBank/DDBJ databases">
        <title>Genome assemblies of two species of porcelain crab, Petrolisthes cinctipes and Petrolisthes manimaculis (Anomura: Porcellanidae).</title>
        <authorList>
            <person name="Angst P."/>
        </authorList>
    </citation>
    <scope>NUCLEOTIDE SEQUENCE</scope>
    <source>
        <strain evidence="1">PB745_01</strain>
        <tissue evidence="1">Gill</tissue>
    </source>
</reference>
<gene>
    <name evidence="1" type="ORF">Pcinc_041121</name>
</gene>